<dbReference type="Proteomes" id="UP001054889">
    <property type="component" value="Unassembled WGS sequence"/>
</dbReference>
<organism evidence="7 8">
    <name type="scientific">Eleusine coracana subsp. coracana</name>
    <dbReference type="NCBI Taxonomy" id="191504"/>
    <lineage>
        <taxon>Eukaryota</taxon>
        <taxon>Viridiplantae</taxon>
        <taxon>Streptophyta</taxon>
        <taxon>Embryophyta</taxon>
        <taxon>Tracheophyta</taxon>
        <taxon>Spermatophyta</taxon>
        <taxon>Magnoliopsida</taxon>
        <taxon>Liliopsida</taxon>
        <taxon>Poales</taxon>
        <taxon>Poaceae</taxon>
        <taxon>PACMAD clade</taxon>
        <taxon>Chloridoideae</taxon>
        <taxon>Cynodonteae</taxon>
        <taxon>Eleusininae</taxon>
        <taxon>Eleusine</taxon>
    </lineage>
</organism>
<dbReference type="GO" id="GO:0016020">
    <property type="term" value="C:membrane"/>
    <property type="evidence" value="ECO:0007669"/>
    <property type="project" value="UniProtKB-SubCell"/>
</dbReference>
<dbReference type="SUPFAM" id="SSF51110">
    <property type="entry name" value="alpha-D-mannose-specific plant lectins"/>
    <property type="match status" value="1"/>
</dbReference>
<sequence>MVVECPSGWLHATCDAPDNGNLVLYDADGGVVWLGFEHPSGSLLPGMRVGLASGSGNNFSLAAWTTPSNLTPGPIVRRPGAVHPERLLEALSLRVLSRLVLNSWDAGSGLLQRWTWAETESRGKWNLDWFVPSKADQCDTVLNSSAPTASAMKEAPPPSVSNHAMRGIIQSLATLQVRLLRLELVVTLRALILPVVVDWWSTEACTAGSTATCSMASWGWPTPVAVSYAVGPIQDGPFHDETFVLWATALLLIQASAMSSSELKVLRIQSVLATGCCQQQCVSSQRKKQVLQHVLQTGLVLCYGSSSTLDAATPATGSSFGCSGR</sequence>
<dbReference type="PANTHER" id="PTHR32444">
    <property type="entry name" value="BULB-TYPE LECTIN DOMAIN-CONTAINING PROTEIN"/>
    <property type="match status" value="1"/>
</dbReference>
<evidence type="ECO:0000256" key="5">
    <source>
        <dbReference type="ARBA" id="ARBA00048679"/>
    </source>
</evidence>
<comment type="caution">
    <text evidence="7">The sequence shown here is derived from an EMBL/GenBank/DDBJ whole genome shotgun (WGS) entry which is preliminary data.</text>
</comment>
<dbReference type="EMBL" id="BQKI01000002">
    <property type="protein sequence ID" value="GJM88990.1"/>
    <property type="molecule type" value="Genomic_DNA"/>
</dbReference>
<dbReference type="GO" id="GO:0004674">
    <property type="term" value="F:protein serine/threonine kinase activity"/>
    <property type="evidence" value="ECO:0007669"/>
    <property type="project" value="UniProtKB-EC"/>
</dbReference>
<dbReference type="AlphaFoldDB" id="A0AAV5BT84"/>
<keyword evidence="3" id="KW-0675">Receptor</keyword>
<reference evidence="7" key="2">
    <citation type="submission" date="2021-12" db="EMBL/GenBank/DDBJ databases">
        <title>Resequencing data analysis of finger millet.</title>
        <authorList>
            <person name="Hatakeyama M."/>
            <person name="Aluri S."/>
            <person name="Balachadran M.T."/>
            <person name="Sivarajan S.R."/>
            <person name="Poveda L."/>
            <person name="Shimizu-Inatsugi R."/>
            <person name="Schlapbach R."/>
            <person name="Sreeman S.M."/>
            <person name="Shimizu K.K."/>
        </authorList>
    </citation>
    <scope>NUCLEOTIDE SEQUENCE</scope>
</reference>
<evidence type="ECO:0000313" key="6">
    <source>
        <dbReference type="EMBL" id="GJM88990.1"/>
    </source>
</evidence>
<evidence type="ECO:0000313" key="8">
    <source>
        <dbReference type="Proteomes" id="UP001054889"/>
    </source>
</evidence>
<dbReference type="EMBL" id="BQKI01000002">
    <property type="protein sequence ID" value="GJM89391.1"/>
    <property type="molecule type" value="Genomic_DNA"/>
</dbReference>
<protein>
    <recommendedName>
        <fullName evidence="2">non-specific serine/threonine protein kinase</fullName>
        <ecNumber evidence="2">2.7.11.1</ecNumber>
    </recommendedName>
</protein>
<keyword evidence="8" id="KW-1185">Reference proteome</keyword>
<gene>
    <name evidence="7" type="primary">ga05582</name>
    <name evidence="6" type="synonym">ga05128</name>
    <name evidence="6" type="ORF">PR202_ga05128</name>
    <name evidence="7" type="ORF">PR202_ga05582</name>
</gene>
<evidence type="ECO:0000256" key="2">
    <source>
        <dbReference type="ARBA" id="ARBA00012513"/>
    </source>
</evidence>
<accession>A0AAV5BT84</accession>
<evidence type="ECO:0000313" key="7">
    <source>
        <dbReference type="EMBL" id="GJM89391.1"/>
    </source>
</evidence>
<dbReference type="InterPro" id="IPR036426">
    <property type="entry name" value="Bulb-type_lectin_dom_sf"/>
</dbReference>
<comment type="catalytic activity">
    <reaction evidence="5">
        <text>L-seryl-[protein] + ATP = O-phospho-L-seryl-[protein] + ADP + H(+)</text>
        <dbReference type="Rhea" id="RHEA:17989"/>
        <dbReference type="Rhea" id="RHEA-COMP:9863"/>
        <dbReference type="Rhea" id="RHEA-COMP:11604"/>
        <dbReference type="ChEBI" id="CHEBI:15378"/>
        <dbReference type="ChEBI" id="CHEBI:29999"/>
        <dbReference type="ChEBI" id="CHEBI:30616"/>
        <dbReference type="ChEBI" id="CHEBI:83421"/>
        <dbReference type="ChEBI" id="CHEBI:456216"/>
        <dbReference type="EC" id="2.7.11.1"/>
    </reaction>
</comment>
<dbReference type="PANTHER" id="PTHR32444:SF247">
    <property type="entry name" value="OS01G0958200 PROTEIN"/>
    <property type="match status" value="1"/>
</dbReference>
<name>A0AAV5BT84_ELECO</name>
<comment type="subcellular location">
    <subcellularLocation>
        <location evidence="1">Membrane</location>
        <topology evidence="1">Single-pass type I membrane protein</topology>
    </subcellularLocation>
</comment>
<evidence type="ECO:0000256" key="4">
    <source>
        <dbReference type="ARBA" id="ARBA00047899"/>
    </source>
</evidence>
<evidence type="ECO:0000256" key="3">
    <source>
        <dbReference type="ARBA" id="ARBA00023170"/>
    </source>
</evidence>
<comment type="catalytic activity">
    <reaction evidence="4">
        <text>L-threonyl-[protein] + ATP = O-phospho-L-threonyl-[protein] + ADP + H(+)</text>
        <dbReference type="Rhea" id="RHEA:46608"/>
        <dbReference type="Rhea" id="RHEA-COMP:11060"/>
        <dbReference type="Rhea" id="RHEA-COMP:11605"/>
        <dbReference type="ChEBI" id="CHEBI:15378"/>
        <dbReference type="ChEBI" id="CHEBI:30013"/>
        <dbReference type="ChEBI" id="CHEBI:30616"/>
        <dbReference type="ChEBI" id="CHEBI:61977"/>
        <dbReference type="ChEBI" id="CHEBI:456216"/>
        <dbReference type="EC" id="2.7.11.1"/>
    </reaction>
</comment>
<reference evidence="7" key="1">
    <citation type="journal article" date="2018" name="DNA Res.">
        <title>Multiple hybrid de novo genome assembly of finger millet, an orphan allotetraploid crop.</title>
        <authorList>
            <person name="Hatakeyama M."/>
            <person name="Aluri S."/>
            <person name="Balachadran M.T."/>
            <person name="Sivarajan S.R."/>
            <person name="Patrignani A."/>
            <person name="Gruter S."/>
            <person name="Poveda L."/>
            <person name="Shimizu-Inatsugi R."/>
            <person name="Baeten J."/>
            <person name="Francoijs K.J."/>
            <person name="Nataraja K.N."/>
            <person name="Reddy Y.A.N."/>
            <person name="Phadnis S."/>
            <person name="Ravikumar R.L."/>
            <person name="Schlapbach R."/>
            <person name="Sreeman S.M."/>
            <person name="Shimizu K.K."/>
        </authorList>
    </citation>
    <scope>NUCLEOTIDE SEQUENCE</scope>
</reference>
<proteinExistence type="predicted"/>
<dbReference type="EC" id="2.7.11.1" evidence="2"/>
<evidence type="ECO:0000256" key="1">
    <source>
        <dbReference type="ARBA" id="ARBA00004479"/>
    </source>
</evidence>